<feature type="compositionally biased region" description="Polar residues" evidence="3">
    <location>
        <begin position="34"/>
        <end position="49"/>
    </location>
</feature>
<keyword evidence="7" id="KW-1185">Reference proteome</keyword>
<evidence type="ECO:0000256" key="1">
    <source>
        <dbReference type="ARBA" id="ARBA00022729"/>
    </source>
</evidence>
<feature type="domain" description="Knottins-like" evidence="5">
    <location>
        <begin position="137"/>
        <end position="182"/>
    </location>
</feature>
<keyword evidence="4" id="KW-0472">Membrane</keyword>
<accession>A0A0E0DB27</accession>
<dbReference type="AlphaFoldDB" id="A0A0E0DB27"/>
<dbReference type="STRING" id="40149.A0A0E0DB27"/>
<dbReference type="Proteomes" id="UP000008021">
    <property type="component" value="Chromosome 4"/>
</dbReference>
<evidence type="ECO:0000313" key="7">
    <source>
        <dbReference type="Proteomes" id="UP000008021"/>
    </source>
</evidence>
<evidence type="ECO:0000259" key="5">
    <source>
        <dbReference type="SMART" id="SM00505"/>
    </source>
</evidence>
<dbReference type="PROSITE" id="PS00940">
    <property type="entry name" value="GAMMA_THIONIN"/>
    <property type="match status" value="1"/>
</dbReference>
<dbReference type="PANTHER" id="PTHR33147:SF26">
    <property type="entry name" value="DEFENSIN-LIKE PROTEIN 7-RELATED"/>
    <property type="match status" value="1"/>
</dbReference>
<keyword evidence="4" id="KW-0812">Transmembrane</keyword>
<organism evidence="6">
    <name type="scientific">Oryza meridionalis</name>
    <dbReference type="NCBI Taxonomy" id="40149"/>
    <lineage>
        <taxon>Eukaryota</taxon>
        <taxon>Viridiplantae</taxon>
        <taxon>Streptophyta</taxon>
        <taxon>Embryophyta</taxon>
        <taxon>Tracheophyta</taxon>
        <taxon>Spermatophyta</taxon>
        <taxon>Magnoliopsida</taxon>
        <taxon>Liliopsida</taxon>
        <taxon>Poales</taxon>
        <taxon>Poaceae</taxon>
        <taxon>BOP clade</taxon>
        <taxon>Oryzoideae</taxon>
        <taxon>Oryzeae</taxon>
        <taxon>Oryzinae</taxon>
        <taxon>Oryza</taxon>
    </lineage>
</organism>
<dbReference type="Gene3D" id="3.30.30.10">
    <property type="entry name" value="Knottin, scorpion toxin-like"/>
    <property type="match status" value="1"/>
</dbReference>
<dbReference type="CDD" id="cd00107">
    <property type="entry name" value="Knot1"/>
    <property type="match status" value="1"/>
</dbReference>
<dbReference type="SUPFAM" id="SSF57095">
    <property type="entry name" value="Scorpion toxin-like"/>
    <property type="match status" value="1"/>
</dbReference>
<dbReference type="InterPro" id="IPR003614">
    <property type="entry name" value="Knottins"/>
</dbReference>
<dbReference type="Gramene" id="OMERI04G03360.1">
    <property type="protein sequence ID" value="OMERI04G03360.1"/>
    <property type="gene ID" value="OMERI04G03360"/>
</dbReference>
<keyword evidence="2" id="KW-1015">Disulfide bond</keyword>
<dbReference type="eggNOG" id="ENOG502R3RZ">
    <property type="taxonomic scope" value="Eukaryota"/>
</dbReference>
<feature type="transmembrane region" description="Helical" evidence="4">
    <location>
        <begin position="117"/>
        <end position="135"/>
    </location>
</feature>
<protein>
    <recommendedName>
        <fullName evidence="5">Knottins-like domain-containing protein</fullName>
    </recommendedName>
</protein>
<evidence type="ECO:0000256" key="3">
    <source>
        <dbReference type="SAM" id="MobiDB-lite"/>
    </source>
</evidence>
<evidence type="ECO:0000256" key="4">
    <source>
        <dbReference type="SAM" id="Phobius"/>
    </source>
</evidence>
<reference evidence="6" key="1">
    <citation type="submission" date="2015-04" db="UniProtKB">
        <authorList>
            <consortium name="EnsemblPlants"/>
        </authorList>
    </citation>
    <scope>IDENTIFICATION</scope>
</reference>
<dbReference type="InterPro" id="IPR008176">
    <property type="entry name" value="Defensin_plant"/>
</dbReference>
<dbReference type="Pfam" id="PF00304">
    <property type="entry name" value="Gamma-thionin"/>
    <property type="match status" value="1"/>
</dbReference>
<dbReference type="EnsemblPlants" id="OMERI04G03360.1">
    <property type="protein sequence ID" value="OMERI04G03360.1"/>
    <property type="gene ID" value="OMERI04G03360"/>
</dbReference>
<reference evidence="6" key="2">
    <citation type="submission" date="2018-05" db="EMBL/GenBank/DDBJ databases">
        <title>OmerRS3 (Oryza meridionalis Reference Sequence Version 3).</title>
        <authorList>
            <person name="Zhang J."/>
            <person name="Kudrna D."/>
            <person name="Lee S."/>
            <person name="Talag J."/>
            <person name="Welchert J."/>
            <person name="Wing R.A."/>
        </authorList>
    </citation>
    <scope>NUCLEOTIDE SEQUENCE [LARGE SCALE GENOMIC DNA]</scope>
    <source>
        <strain evidence="6">cv. OR44</strain>
    </source>
</reference>
<proteinExistence type="predicted"/>
<feature type="region of interest" description="Disordered" evidence="3">
    <location>
        <begin position="34"/>
        <end position="94"/>
    </location>
</feature>
<dbReference type="InterPro" id="IPR036574">
    <property type="entry name" value="Scorpion_toxin-like_sf"/>
</dbReference>
<dbReference type="PRINTS" id="PR00288">
    <property type="entry name" value="PUROTHIONIN"/>
</dbReference>
<sequence>MATNRRWIVAACRKDASGAVAEPKPEAKVEIVEEQTTLEPMFPASSTSGCRPPPLHGPASSSSSSPPPPRVPPAACAGKLPRRQKPPSQQYGDKLNVPNLIINTRTKSIKMETSRKFFPAIVVLLLLVVTTAAQARECETPSNEFKGICMMVANCANVCLTEGFSGGKCSGFRRRCMCTKEC</sequence>
<dbReference type="SMART" id="SM00505">
    <property type="entry name" value="Knot1"/>
    <property type="match status" value="1"/>
</dbReference>
<evidence type="ECO:0000256" key="2">
    <source>
        <dbReference type="ARBA" id="ARBA00023157"/>
    </source>
</evidence>
<dbReference type="GO" id="GO:0006952">
    <property type="term" value="P:defense response"/>
    <property type="evidence" value="ECO:0007669"/>
    <property type="project" value="InterPro"/>
</dbReference>
<keyword evidence="4" id="KW-1133">Transmembrane helix</keyword>
<keyword evidence="1" id="KW-0732">Signal</keyword>
<name>A0A0E0DB27_9ORYZ</name>
<evidence type="ECO:0000313" key="6">
    <source>
        <dbReference type="EnsemblPlants" id="OMERI04G03360.1"/>
    </source>
</evidence>
<dbReference type="HOGENOM" id="CLU_1484264_0_0_1"/>
<dbReference type="PANTHER" id="PTHR33147">
    <property type="entry name" value="DEFENSIN-LIKE PROTEIN 1"/>
    <property type="match status" value="1"/>
</dbReference>